<evidence type="ECO:0000256" key="5">
    <source>
        <dbReference type="ARBA" id="ARBA00023136"/>
    </source>
</evidence>
<name>A0ABU0J883_9HYPH</name>
<feature type="transmembrane region" description="Helical" evidence="6">
    <location>
        <begin position="235"/>
        <end position="262"/>
    </location>
</feature>
<gene>
    <name evidence="7" type="ORF">QO011_003497</name>
</gene>
<protein>
    <submittedName>
        <fullName evidence="7">Simple sugar transport system permease protein</fullName>
    </submittedName>
</protein>
<dbReference type="EMBL" id="JAUSVX010000006">
    <property type="protein sequence ID" value="MDQ0470478.1"/>
    <property type="molecule type" value="Genomic_DNA"/>
</dbReference>
<dbReference type="Pfam" id="PF02653">
    <property type="entry name" value="BPD_transp_2"/>
    <property type="match status" value="1"/>
</dbReference>
<dbReference type="InterPro" id="IPR001851">
    <property type="entry name" value="ABC_transp_permease"/>
</dbReference>
<feature type="transmembrane region" description="Helical" evidence="6">
    <location>
        <begin position="151"/>
        <end position="170"/>
    </location>
</feature>
<evidence type="ECO:0000313" key="7">
    <source>
        <dbReference type="EMBL" id="MDQ0470478.1"/>
    </source>
</evidence>
<proteinExistence type="predicted"/>
<evidence type="ECO:0000256" key="3">
    <source>
        <dbReference type="ARBA" id="ARBA00022692"/>
    </source>
</evidence>
<dbReference type="CDD" id="cd06580">
    <property type="entry name" value="TM_PBP1_transp_TpRbsC_like"/>
    <property type="match status" value="1"/>
</dbReference>
<feature type="transmembrane region" description="Helical" evidence="6">
    <location>
        <begin position="274"/>
        <end position="294"/>
    </location>
</feature>
<sequence>MEVLTNLFNTALLVATLRTTAPILLVALGGSFTTKAGIFNIGLEGQMLIGAFFAVIGSIWTGSALLGVACGVGAALAFALAYAVLVVSFRANEVVVGLAVNILAGGMTISLMKAIFGTRGSVVGHGIVGLPKLQIPEARDLLGPYAQLVSGYTPLVYVAFLAVPALALFYGRTRLGLHIRVVGEKPEAAEALGLSIARIRYTASLCCGLFAGLAGAHLSLGYITMFTENMSSGRGFMAVAILIFSAGDPWKVLAGCLLFGFADAFSLRLQTFGFPSYLVLAVPYAVALAALFALSYRSRPRLVRETLDSMRRALAAEDGPARSAPLKDSQ</sequence>
<comment type="subcellular location">
    <subcellularLocation>
        <location evidence="1">Cell membrane</location>
        <topology evidence="1">Multi-pass membrane protein</topology>
    </subcellularLocation>
</comment>
<keyword evidence="3 6" id="KW-0812">Transmembrane</keyword>
<feature type="transmembrane region" description="Helical" evidence="6">
    <location>
        <begin position="94"/>
        <end position="116"/>
    </location>
</feature>
<keyword evidence="5 6" id="KW-0472">Membrane</keyword>
<reference evidence="7 8" key="1">
    <citation type="submission" date="2023-07" db="EMBL/GenBank/DDBJ databases">
        <title>Genomic Encyclopedia of Type Strains, Phase IV (KMG-IV): sequencing the most valuable type-strain genomes for metagenomic binning, comparative biology and taxonomic classification.</title>
        <authorList>
            <person name="Goeker M."/>
        </authorList>
    </citation>
    <scope>NUCLEOTIDE SEQUENCE [LARGE SCALE GENOMIC DNA]</scope>
    <source>
        <strain evidence="7 8">DSM 19619</strain>
    </source>
</reference>
<evidence type="ECO:0000256" key="1">
    <source>
        <dbReference type="ARBA" id="ARBA00004651"/>
    </source>
</evidence>
<feature type="transmembrane region" description="Helical" evidence="6">
    <location>
        <begin position="66"/>
        <end position="87"/>
    </location>
</feature>
<keyword evidence="7" id="KW-0813">Transport</keyword>
<evidence type="ECO:0000256" key="2">
    <source>
        <dbReference type="ARBA" id="ARBA00022475"/>
    </source>
</evidence>
<dbReference type="RefSeq" id="WP_307274488.1">
    <property type="nucleotide sequence ID" value="NZ_JAUSVX010000006.1"/>
</dbReference>
<accession>A0ABU0J883</accession>
<keyword evidence="7" id="KW-0762">Sugar transport</keyword>
<evidence type="ECO:0000313" key="8">
    <source>
        <dbReference type="Proteomes" id="UP001242480"/>
    </source>
</evidence>
<feature type="transmembrane region" description="Helical" evidence="6">
    <location>
        <begin position="6"/>
        <end position="29"/>
    </location>
</feature>
<comment type="caution">
    <text evidence="7">The sequence shown here is derived from an EMBL/GenBank/DDBJ whole genome shotgun (WGS) entry which is preliminary data.</text>
</comment>
<organism evidence="7 8">
    <name type="scientific">Labrys wisconsinensis</name>
    <dbReference type="NCBI Taxonomy" id="425677"/>
    <lineage>
        <taxon>Bacteria</taxon>
        <taxon>Pseudomonadati</taxon>
        <taxon>Pseudomonadota</taxon>
        <taxon>Alphaproteobacteria</taxon>
        <taxon>Hyphomicrobiales</taxon>
        <taxon>Xanthobacteraceae</taxon>
        <taxon>Labrys</taxon>
    </lineage>
</organism>
<keyword evidence="2" id="KW-1003">Cell membrane</keyword>
<dbReference type="PANTHER" id="PTHR43370:SF1">
    <property type="entry name" value="GUANOSINE ABC TRANSPORTER PERMEASE PROTEIN NUPQ"/>
    <property type="match status" value="1"/>
</dbReference>
<feature type="transmembrane region" description="Helical" evidence="6">
    <location>
        <begin position="41"/>
        <end position="60"/>
    </location>
</feature>
<evidence type="ECO:0000256" key="4">
    <source>
        <dbReference type="ARBA" id="ARBA00022989"/>
    </source>
</evidence>
<dbReference type="PANTHER" id="PTHR43370">
    <property type="entry name" value="SUGAR ABC TRANSPORTER INTEGRAL MEMBRANE PROTEIN-RELATED"/>
    <property type="match status" value="1"/>
</dbReference>
<keyword evidence="8" id="KW-1185">Reference proteome</keyword>
<keyword evidence="4 6" id="KW-1133">Transmembrane helix</keyword>
<dbReference type="Proteomes" id="UP001242480">
    <property type="component" value="Unassembled WGS sequence"/>
</dbReference>
<evidence type="ECO:0000256" key="6">
    <source>
        <dbReference type="SAM" id="Phobius"/>
    </source>
</evidence>